<evidence type="ECO:0000256" key="5">
    <source>
        <dbReference type="ARBA" id="ARBA00022692"/>
    </source>
</evidence>
<feature type="signal peptide" evidence="11">
    <location>
        <begin position="1"/>
        <end position="22"/>
    </location>
</feature>
<keyword evidence="7 10" id="KW-1133">Transmembrane helix</keyword>
<comment type="subcellular location">
    <subcellularLocation>
        <location evidence="1">Endomembrane system</location>
        <topology evidence="1">Multi-pass membrane protein</topology>
    </subcellularLocation>
    <subcellularLocation>
        <location evidence="3">Endoplasmic reticulum membrane</location>
    </subcellularLocation>
    <subcellularLocation>
        <location evidence="2">Nucleus envelope</location>
    </subcellularLocation>
</comment>
<keyword evidence="9" id="KW-0539">Nucleus</keyword>
<dbReference type="GO" id="GO:0005789">
    <property type="term" value="C:endoplasmic reticulum membrane"/>
    <property type="evidence" value="ECO:0007669"/>
    <property type="project" value="UniProtKB-SubCell"/>
</dbReference>
<keyword evidence="11" id="KW-0732">Signal</keyword>
<evidence type="ECO:0000256" key="6">
    <source>
        <dbReference type="ARBA" id="ARBA00022824"/>
    </source>
</evidence>
<feature type="transmembrane region" description="Helical" evidence="10">
    <location>
        <begin position="454"/>
        <end position="478"/>
    </location>
</feature>
<gene>
    <name evidence="12" type="ORF">TDUB1175_LOCUS19915</name>
</gene>
<evidence type="ECO:0000256" key="3">
    <source>
        <dbReference type="ARBA" id="ARBA00004586"/>
    </source>
</evidence>
<organism evidence="12">
    <name type="scientific">Pseudictyota dubia</name>
    <dbReference type="NCBI Taxonomy" id="2749911"/>
    <lineage>
        <taxon>Eukaryota</taxon>
        <taxon>Sar</taxon>
        <taxon>Stramenopiles</taxon>
        <taxon>Ochrophyta</taxon>
        <taxon>Bacillariophyta</taxon>
        <taxon>Mediophyceae</taxon>
        <taxon>Biddulphiophycidae</taxon>
        <taxon>Eupodiscales</taxon>
        <taxon>Odontellaceae</taxon>
        <taxon>Pseudictyota</taxon>
    </lineage>
</organism>
<evidence type="ECO:0000256" key="2">
    <source>
        <dbReference type="ARBA" id="ARBA00004259"/>
    </source>
</evidence>
<evidence type="ECO:0000256" key="9">
    <source>
        <dbReference type="ARBA" id="ARBA00023242"/>
    </source>
</evidence>
<sequence length="561" mass="61051">MASRKSLRSFALILAVFGLVVGIATFARESLSERKVANVYEPVLTVDNEALEFSDYDVLVEAESDVAFGHRNLKTSTKTSTKSTTTKSTTTKSPTTTTRVTFWDKLKNSLAETVIGLLLICFVPCFMWKNEGRHVKELKKIDFCKNEAIVVDDSDSPSEDDVGRLVYFTGAVSVGDAELELPEGGLNVTQGIAKALIVKRTCYIYQKFEESHTETEKDKIGGGETQTTTYSVREDWTTRGPEPEQLEHLEDETNSRGIWDGLVEASGNGSGENYGSIPPDSTPSPNAVAVSSAAHVGGFGLSEEIIREEPFVFGLVDGLFSDSEDGMTLPVPADLIPDSVEGCEGLEKGSDGILRTFPEDEEPKNGDCKVVYEFVQDGFDCTFIVQQTLGIDADPEAGAKYGVSDFHAMDSTCFGKCDNDLGQVRMIRRGKYELPEMIEMATSEENACHKLLRLILWALLVGGWTMLFSIFTTVLSTLPLIGTLGYAAVVIVALIVGTLCCGIVTSVAFIRYRPLLMSIILVVLAGITGIVVWRLNVAAETAEEEAVGNSTNVTNGTLYRF</sequence>
<dbReference type="GO" id="GO:0005637">
    <property type="term" value="C:nuclear inner membrane"/>
    <property type="evidence" value="ECO:0007669"/>
    <property type="project" value="TreeGrafter"/>
</dbReference>
<proteinExistence type="inferred from homology"/>
<feature type="transmembrane region" description="Helical" evidence="10">
    <location>
        <begin position="515"/>
        <end position="535"/>
    </location>
</feature>
<feature type="transmembrane region" description="Helical" evidence="10">
    <location>
        <begin position="109"/>
        <end position="128"/>
    </location>
</feature>
<dbReference type="PANTHER" id="PTHR13416">
    <property type="match status" value="1"/>
</dbReference>
<evidence type="ECO:0000256" key="7">
    <source>
        <dbReference type="ARBA" id="ARBA00022989"/>
    </source>
</evidence>
<evidence type="ECO:0000256" key="10">
    <source>
        <dbReference type="SAM" id="Phobius"/>
    </source>
</evidence>
<evidence type="ECO:0000313" key="12">
    <source>
        <dbReference type="EMBL" id="CAD8321499.1"/>
    </source>
</evidence>
<dbReference type="PANTHER" id="PTHR13416:SF2">
    <property type="entry name" value="TRANSMEMBRANE PROTEIN 43"/>
    <property type="match status" value="1"/>
</dbReference>
<keyword evidence="8 10" id="KW-0472">Membrane</keyword>
<feature type="transmembrane region" description="Helical" evidence="10">
    <location>
        <begin position="484"/>
        <end position="508"/>
    </location>
</feature>
<evidence type="ECO:0000256" key="4">
    <source>
        <dbReference type="ARBA" id="ARBA00006627"/>
    </source>
</evidence>
<dbReference type="GO" id="GO:0006629">
    <property type="term" value="P:lipid metabolic process"/>
    <property type="evidence" value="ECO:0007669"/>
    <property type="project" value="TreeGrafter"/>
</dbReference>
<feature type="chain" id="PRO_5031041541" evidence="11">
    <location>
        <begin position="23"/>
        <end position="561"/>
    </location>
</feature>
<dbReference type="GO" id="GO:0071763">
    <property type="term" value="P:nuclear membrane organization"/>
    <property type="evidence" value="ECO:0007669"/>
    <property type="project" value="TreeGrafter"/>
</dbReference>
<keyword evidence="5 10" id="KW-0812">Transmembrane</keyword>
<dbReference type="Pfam" id="PF07787">
    <property type="entry name" value="TMEM43"/>
    <property type="match status" value="1"/>
</dbReference>
<evidence type="ECO:0000256" key="11">
    <source>
        <dbReference type="SAM" id="SignalP"/>
    </source>
</evidence>
<reference evidence="12" key="1">
    <citation type="submission" date="2021-01" db="EMBL/GenBank/DDBJ databases">
        <authorList>
            <person name="Corre E."/>
            <person name="Pelletier E."/>
            <person name="Niang G."/>
            <person name="Scheremetjew M."/>
            <person name="Finn R."/>
            <person name="Kale V."/>
            <person name="Holt S."/>
            <person name="Cochrane G."/>
            <person name="Meng A."/>
            <person name="Brown T."/>
            <person name="Cohen L."/>
        </authorList>
    </citation>
    <scope>NUCLEOTIDE SEQUENCE</scope>
    <source>
        <strain evidence="12">CCMP147</strain>
    </source>
</reference>
<dbReference type="EMBL" id="HBED01039620">
    <property type="protein sequence ID" value="CAD8321499.1"/>
    <property type="molecule type" value="Transcribed_RNA"/>
</dbReference>
<accession>A0A7R9WDD3</accession>
<evidence type="ECO:0000256" key="8">
    <source>
        <dbReference type="ARBA" id="ARBA00023136"/>
    </source>
</evidence>
<comment type="similarity">
    <text evidence="4">Belongs to the TMEM43 family.</text>
</comment>
<evidence type="ECO:0000256" key="1">
    <source>
        <dbReference type="ARBA" id="ARBA00004127"/>
    </source>
</evidence>
<dbReference type="InterPro" id="IPR012430">
    <property type="entry name" value="TMEM43_fam"/>
</dbReference>
<name>A0A7R9WDD3_9STRA</name>
<keyword evidence="6" id="KW-0256">Endoplasmic reticulum</keyword>
<dbReference type="AlphaFoldDB" id="A0A7R9WDD3"/>
<protein>
    <submittedName>
        <fullName evidence="12">Uncharacterized protein</fullName>
    </submittedName>
</protein>